<proteinExistence type="predicted"/>
<accession>A0A397VI01</accession>
<dbReference type="EMBL" id="QKWP01000325">
    <property type="protein sequence ID" value="RIB22084.1"/>
    <property type="molecule type" value="Genomic_DNA"/>
</dbReference>
<sequence>MLGDLCGKRRKNENKNISALRVILIIILLLCLVTYIIILIIDVCNDVPIIIQSIEGVSSLPIPDLIFTSTGSYNISCLFQTNNGTKSCDEYVTPPTLLEINNKFTGFFSSNESFKNFESLSPNDISSVTIIVRNPNNLTIFAMILDHETDIYSINGKLNALSYSENFNMPDPLNNLVSGIFIDIINLQAQHIRLIRNVREKILPQRFRDLIGITPDFIKYYYITINSQTLVNLQYVSSSRLLITPQNFNLNKETEHRNKTLLGVIGLAGGAWGLVLAIYTFLFGFNLLQPFGCIQSYSPSFRRKMHNEFKNSEGLDNDDHLKMSLLDHIIDIDSCKKIIA</sequence>
<protein>
    <submittedName>
        <fullName evidence="2">Uncharacterized protein</fullName>
    </submittedName>
</protein>
<gene>
    <name evidence="2" type="ORF">C2G38_2076571</name>
</gene>
<dbReference type="AlphaFoldDB" id="A0A397VI01"/>
<organism evidence="2 3">
    <name type="scientific">Gigaspora rosea</name>
    <dbReference type="NCBI Taxonomy" id="44941"/>
    <lineage>
        <taxon>Eukaryota</taxon>
        <taxon>Fungi</taxon>
        <taxon>Fungi incertae sedis</taxon>
        <taxon>Mucoromycota</taxon>
        <taxon>Glomeromycotina</taxon>
        <taxon>Glomeromycetes</taxon>
        <taxon>Diversisporales</taxon>
        <taxon>Gigasporaceae</taxon>
        <taxon>Gigaspora</taxon>
    </lineage>
</organism>
<keyword evidence="1" id="KW-0812">Transmembrane</keyword>
<feature type="transmembrane region" description="Helical" evidence="1">
    <location>
        <begin position="261"/>
        <end position="288"/>
    </location>
</feature>
<dbReference type="Proteomes" id="UP000266673">
    <property type="component" value="Unassembled WGS sequence"/>
</dbReference>
<evidence type="ECO:0000256" key="1">
    <source>
        <dbReference type="SAM" id="Phobius"/>
    </source>
</evidence>
<comment type="caution">
    <text evidence="2">The sequence shown here is derived from an EMBL/GenBank/DDBJ whole genome shotgun (WGS) entry which is preliminary data.</text>
</comment>
<keyword evidence="1" id="KW-0472">Membrane</keyword>
<evidence type="ECO:0000313" key="2">
    <source>
        <dbReference type="EMBL" id="RIB22084.1"/>
    </source>
</evidence>
<feature type="transmembrane region" description="Helical" evidence="1">
    <location>
        <begin position="20"/>
        <end position="41"/>
    </location>
</feature>
<keyword evidence="1" id="KW-1133">Transmembrane helix</keyword>
<name>A0A397VI01_9GLOM</name>
<dbReference type="STRING" id="44941.A0A397VI01"/>
<reference evidence="2 3" key="1">
    <citation type="submission" date="2018-06" db="EMBL/GenBank/DDBJ databases">
        <title>Comparative genomics reveals the genomic features of Rhizophagus irregularis, R. cerebriforme, R. diaphanum and Gigaspora rosea, and their symbiotic lifestyle signature.</title>
        <authorList>
            <person name="Morin E."/>
            <person name="San Clemente H."/>
            <person name="Chen E.C.H."/>
            <person name="De La Providencia I."/>
            <person name="Hainaut M."/>
            <person name="Kuo A."/>
            <person name="Kohler A."/>
            <person name="Murat C."/>
            <person name="Tang N."/>
            <person name="Roy S."/>
            <person name="Loubradou J."/>
            <person name="Henrissat B."/>
            <person name="Grigoriev I.V."/>
            <person name="Corradi N."/>
            <person name="Roux C."/>
            <person name="Martin F.M."/>
        </authorList>
    </citation>
    <scope>NUCLEOTIDE SEQUENCE [LARGE SCALE GENOMIC DNA]</scope>
    <source>
        <strain evidence="2 3">DAOM 194757</strain>
    </source>
</reference>
<dbReference type="OrthoDB" id="2421077at2759"/>
<keyword evidence="3" id="KW-1185">Reference proteome</keyword>
<evidence type="ECO:0000313" key="3">
    <source>
        <dbReference type="Proteomes" id="UP000266673"/>
    </source>
</evidence>